<dbReference type="Pfam" id="PF18701">
    <property type="entry name" value="DUF5641"/>
    <property type="match status" value="1"/>
</dbReference>
<dbReference type="GO" id="GO:0015074">
    <property type="term" value="P:DNA integration"/>
    <property type="evidence" value="ECO:0007669"/>
    <property type="project" value="InterPro"/>
</dbReference>
<dbReference type="KEGG" id="caua:113114768"/>
<dbReference type="InterPro" id="IPR012337">
    <property type="entry name" value="RNaseH-like_sf"/>
</dbReference>
<feature type="domain" description="Integrase catalytic" evidence="5">
    <location>
        <begin position="1630"/>
        <end position="1816"/>
    </location>
</feature>
<dbReference type="InterPro" id="IPR036397">
    <property type="entry name" value="RNaseH_sf"/>
</dbReference>
<sequence length="1932" mass="220254">MVLRAGAQIYYGEMSQHEEDEPVVRARRKTVLPVRYEDYNLSGFTLPKLFPECMSPHSQLHPTVPPSLEPEDCARATGITPQQLPHKELDNPLQWSDDEPWGSETSILQRENRDLRLAHDNLLQTLQTMQQERDTFQQATDRYSQELSQLKQQMQQLQIQMVQQQPAEQFSPPVTPTRPVPAPRRLLRTQQSDKSIAPLSAPRVRPAESDQPEHSSETFLAPTAVPSTKPTLPYHTSHSENVKWDESRVERTYYSRAEMPDRLSCTSYEPESAVPPSFGSPRRSHLPCRASSPVPPELEQMYRGPTPTIPDFVYPNPREFSRLKIALENILPATATERFKFQILTDHLKLEEAQLIADSYSHSQQPFTKTMAALDQQYGQPHQLALQRIAELMDGPNIASGDIKTFRLFALKVRSLVGMLEQLGKKGTFELQCGSHVSRLLGKLPHDLRSSFRRFAHPYQVPIPTLLDLSEWLEYEIQVQEDTTRFAGAGRRGYPARPREVIRDPKPFTKSATILLGTEKAPPLTKMIPTANKPVLTPYCPYCDHHKHSLNNCNNFKQLTIDQKRNWIKDCNRCCRCGRNHQASECNLRMRCKQCNSRHLLVLHDINLRSEDLPKTTPNEGTSANACLLNTMNEILLIRKPPASRKVLLKIVKVILRNGAHKIKAYAILDDGSERTILLHNAAQQLGLKGQPEDLPLRTVRQELQMLTGASVSFHISPLSQPSKLYRIKGAFTAQQLSLAEHTHPVKTLREKYHHLRGLPLSHLESVRPVLLIGSDYPHLITAVEPIRLGPPGGPAAIKTRLGWALQGPVQHLQHEVTEQQCLLTSVAPPETDLLRQVERLWQMDVLPWQSEKMSTRSRQDQEAVKILESNTVRVEVDGVKRYATPLLRVKNMPDLKAPKNAVLPHLRAIERRLAKDPEQAAAYTAEIQKLERAGYAVKVELNVEECLTNTWYIPHHLVQHNGKNRVVFNCSFQYQGQNLNKLLLPGPVLGPSLLAVLLRFREHSVAISSDIKGMFHQIRLLPEDRPLLRFLWRDLNPQDPPNIYEWQVLPFGTTCSPCCAIFALQKHILDHSQPGEDVCHAVLKSFYVDNFLQSFTSVEAGKGLVDKLRSLLAEGGFDLRQWSSNQLSTISHLPPEARSDSTELWISQGQSNTQESALGLLWNHQTDTLSYKYCPIQNTETTMRSIYRIIASQYDPLGYLIPYTTKAKLIVQRLWDKKRDWDDPHLPADLLQTWTEWVEELPALQHIVFPRCYTSPIRDTDMSQREIHIFCDASERAYGSVAYLRTEDQCGEVEVAFLTARSRVAPKKQQSIPRLELCAALTGAQLAKVVRTELNLPIHQLTLWTDSTTVLTWLHSDSCRFKVFVGTRVAEIQDITDQHTWRYVPSTYNPADDITRGKSLCKLGPDSHWYQGPSFLKGPPNQWPEIPHPMPADESELRKTVPCLLTCFTASLSFPDFSQYKTFEELLESRACHGAAGNPTADDYKMAEISVLQQAQEECFPSELEQLKADKSLPRKSRLKALAPELNHDTQLIRVGGRLRCSPYLDPDTVHPIVLDPKHPVSKLLIQSYDTKLHHPGPERVFAELRRKYWILRGREAIKRCQRTCVECQKWRRNPEVPKMADLPPARLRLFKPAFYSTGMDCFGPYTVKVGRRNEKKWGILFKCLTTRAVYIDILHSLDSDSFLMALRRFIARRGKPFELLSDQGTNFKGGERELKEAYAAIVPELQQQLASQQIQFHFNPPNSPHFGGSWEREIRSLKQALMTTLGAQSVTFEVMYTVLVEIEGILNSKPLGYSSSDISDLDPITPNSLLMGRPDSSLPPVIYPESELISRRRWRHSQVLADQFWRRFIRFYLPSLQTRQKWQDETSDLQVGTIVLIVDPQLPRALWPVGQVSKVFPGVDRRVRAAEIKVGKKSYTRPVARLIRLPAIPD</sequence>
<feature type="region of interest" description="Disordered" evidence="4">
    <location>
        <begin position="188"/>
        <end position="217"/>
    </location>
</feature>
<dbReference type="GeneID" id="113114768"/>
<dbReference type="InterPro" id="IPR001584">
    <property type="entry name" value="Integrase_cat-core"/>
</dbReference>
<dbReference type="EC" id="3.1.26.4" evidence="2"/>
<dbReference type="InterPro" id="IPR043502">
    <property type="entry name" value="DNA/RNA_pol_sf"/>
</dbReference>
<dbReference type="InterPro" id="IPR008042">
    <property type="entry name" value="Retrotrans_Pao"/>
</dbReference>
<dbReference type="Pfam" id="PF05380">
    <property type="entry name" value="Peptidase_A17"/>
    <property type="match status" value="1"/>
</dbReference>
<comment type="similarity">
    <text evidence="1">Belongs to the beta type-B retroviral polymerase family. HERV class-II K(HML-2) pol subfamily.</text>
</comment>
<dbReference type="Gene3D" id="3.30.420.10">
    <property type="entry name" value="Ribonuclease H-like superfamily/Ribonuclease H"/>
    <property type="match status" value="1"/>
</dbReference>
<dbReference type="InterPro" id="IPR041588">
    <property type="entry name" value="Integrase_H2C2"/>
</dbReference>
<dbReference type="InterPro" id="IPR040676">
    <property type="entry name" value="DUF5641"/>
</dbReference>
<dbReference type="CDD" id="cd01644">
    <property type="entry name" value="RT_pepA17"/>
    <property type="match status" value="1"/>
</dbReference>
<dbReference type="SUPFAM" id="SSF56672">
    <property type="entry name" value="DNA/RNA polymerases"/>
    <property type="match status" value="1"/>
</dbReference>
<dbReference type="PANTHER" id="PTHR47331:SF5">
    <property type="entry name" value="RIBONUCLEASE H"/>
    <property type="match status" value="1"/>
</dbReference>
<protein>
    <recommendedName>
        <fullName evidence="2">ribonuclease H</fullName>
        <ecNumber evidence="2">3.1.26.4</ecNumber>
    </recommendedName>
</protein>
<name>A0A6P6QWL2_CARAU</name>
<dbReference type="Gene3D" id="3.10.10.10">
    <property type="entry name" value="HIV Type 1 Reverse Transcriptase, subunit A, domain 1"/>
    <property type="match status" value="1"/>
</dbReference>
<dbReference type="SUPFAM" id="SSF53098">
    <property type="entry name" value="Ribonuclease H-like"/>
    <property type="match status" value="1"/>
</dbReference>
<feature type="compositionally biased region" description="Basic and acidic residues" evidence="4">
    <location>
        <begin position="205"/>
        <end position="216"/>
    </location>
</feature>
<dbReference type="Gene3D" id="3.30.70.270">
    <property type="match status" value="1"/>
</dbReference>
<dbReference type="Proteomes" id="UP000515129">
    <property type="component" value="Chromosome 15"/>
</dbReference>
<dbReference type="InterPro" id="IPR043128">
    <property type="entry name" value="Rev_trsase/Diguanyl_cyclase"/>
</dbReference>
<dbReference type="InterPro" id="IPR000477">
    <property type="entry name" value="RT_dom"/>
</dbReference>
<reference evidence="7" key="1">
    <citation type="submission" date="2025-08" db="UniProtKB">
        <authorList>
            <consortium name="RefSeq"/>
        </authorList>
    </citation>
    <scope>IDENTIFICATION</scope>
    <source>
        <strain evidence="7">Wakin</strain>
        <tissue evidence="7">Muscle</tissue>
    </source>
</reference>
<dbReference type="GO" id="GO:0004523">
    <property type="term" value="F:RNA-DNA hybrid ribonuclease activity"/>
    <property type="evidence" value="ECO:0007669"/>
    <property type="project" value="UniProtKB-EC"/>
</dbReference>
<proteinExistence type="inferred from homology"/>
<dbReference type="RefSeq" id="XP_026137541.1">
    <property type="nucleotide sequence ID" value="XM_026281756.1"/>
</dbReference>
<dbReference type="PROSITE" id="PS50994">
    <property type="entry name" value="INTEGRASE"/>
    <property type="match status" value="1"/>
</dbReference>
<dbReference type="PANTHER" id="PTHR47331">
    <property type="entry name" value="PHD-TYPE DOMAIN-CONTAINING PROTEIN"/>
    <property type="match status" value="1"/>
</dbReference>
<evidence type="ECO:0000256" key="4">
    <source>
        <dbReference type="SAM" id="MobiDB-lite"/>
    </source>
</evidence>
<dbReference type="OrthoDB" id="10064741at2759"/>
<evidence type="ECO:0000256" key="2">
    <source>
        <dbReference type="ARBA" id="ARBA00012180"/>
    </source>
</evidence>
<evidence type="ECO:0000313" key="7">
    <source>
        <dbReference type="RefSeq" id="XP_026137541.1"/>
    </source>
</evidence>
<gene>
    <name evidence="7" type="primary">LOC113114768</name>
</gene>
<evidence type="ECO:0000256" key="3">
    <source>
        <dbReference type="SAM" id="Coils"/>
    </source>
</evidence>
<feature type="region of interest" description="Disordered" evidence="4">
    <location>
        <begin position="274"/>
        <end position="302"/>
    </location>
</feature>
<keyword evidence="6" id="KW-1185">Reference proteome</keyword>
<dbReference type="Pfam" id="PF17921">
    <property type="entry name" value="Integrase_H2C2"/>
    <property type="match status" value="1"/>
</dbReference>
<evidence type="ECO:0000259" key="5">
    <source>
        <dbReference type="PROSITE" id="PS50994"/>
    </source>
</evidence>
<keyword evidence="3" id="KW-0175">Coiled coil</keyword>
<dbReference type="Pfam" id="PF00078">
    <property type="entry name" value="RVT_1"/>
    <property type="match status" value="1"/>
</dbReference>
<feature type="coiled-coil region" evidence="3">
    <location>
        <begin position="112"/>
        <end position="160"/>
    </location>
</feature>
<evidence type="ECO:0000256" key="1">
    <source>
        <dbReference type="ARBA" id="ARBA00010879"/>
    </source>
</evidence>
<accession>A0A6P6QWL2</accession>
<evidence type="ECO:0000313" key="6">
    <source>
        <dbReference type="Proteomes" id="UP000515129"/>
    </source>
</evidence>
<dbReference type="GO" id="GO:0003676">
    <property type="term" value="F:nucleic acid binding"/>
    <property type="evidence" value="ECO:0007669"/>
    <property type="project" value="InterPro"/>
</dbReference>
<organism evidence="6 7">
    <name type="scientific">Carassius auratus</name>
    <name type="common">Goldfish</name>
    <dbReference type="NCBI Taxonomy" id="7957"/>
    <lineage>
        <taxon>Eukaryota</taxon>
        <taxon>Metazoa</taxon>
        <taxon>Chordata</taxon>
        <taxon>Craniata</taxon>
        <taxon>Vertebrata</taxon>
        <taxon>Euteleostomi</taxon>
        <taxon>Actinopterygii</taxon>
        <taxon>Neopterygii</taxon>
        <taxon>Teleostei</taxon>
        <taxon>Ostariophysi</taxon>
        <taxon>Cypriniformes</taxon>
        <taxon>Cyprinidae</taxon>
        <taxon>Cyprininae</taxon>
        <taxon>Carassius</taxon>
    </lineage>
</organism>